<feature type="domain" description="Reverse transcriptase" evidence="1">
    <location>
        <begin position="213"/>
        <end position="314"/>
    </location>
</feature>
<name>A0AAN7SII2_MYCAM</name>
<proteinExistence type="predicted"/>
<sequence length="393" mass="43293">MSQAPERLFDTAYKNDYHATTKLLQAEINKHGVPPTGDIPPQTSPAWVPPMGCSSSQTAPVWVLFHRVQSFRNRLLQRGSPTGSQVLPANLLQHGVLSLHGVTGPARSLLQHGLPMGSQPPSGIHLLQCGVLHGLQVDICSTIYLHGLQGDSLPHHGLHHGLKGISALDIHFNKAFLAGFLFTGWMVGLTGAQVQCPQDANGTQRIHSSIWPVQKSNGEWRLTVDCRGLKEVTPPLSAAVLDIQYELESKVAKWYVTIDITNVFFSIPLAAECRPQFAFTWRGVQYIWNQLPQGWKHSPTICHGLIQTALAQGEKLQNICNILMTLFWENGPTWSLWQKAPGDTRGRPLGFWSWGYRGSEASYTPTEIEILAAYEGEQAALEVVGTEAQLLLA</sequence>
<reference evidence="2 3" key="1">
    <citation type="journal article" date="2023" name="J. Hered.">
        <title>Chromosome-level genome of the wood stork (Mycteria americana) provides insight into avian chromosome evolution.</title>
        <authorList>
            <person name="Flamio R. Jr."/>
            <person name="Ramstad K.M."/>
        </authorList>
    </citation>
    <scope>NUCLEOTIDE SEQUENCE [LARGE SCALE GENOMIC DNA]</scope>
    <source>
        <strain evidence="2">JAX WOST 10</strain>
    </source>
</reference>
<evidence type="ECO:0000313" key="2">
    <source>
        <dbReference type="EMBL" id="KAK4831466.1"/>
    </source>
</evidence>
<dbReference type="PANTHER" id="PTHR33064:SF29">
    <property type="entry name" value="PEPTIDASE A2 DOMAIN-CONTAINING PROTEIN-RELATED"/>
    <property type="match status" value="1"/>
</dbReference>
<dbReference type="Pfam" id="PF00078">
    <property type="entry name" value="RVT_1"/>
    <property type="match status" value="1"/>
</dbReference>
<keyword evidence="3" id="KW-1185">Reference proteome</keyword>
<organism evidence="2 3">
    <name type="scientific">Mycteria americana</name>
    <name type="common">Wood stork</name>
    <dbReference type="NCBI Taxonomy" id="33587"/>
    <lineage>
        <taxon>Eukaryota</taxon>
        <taxon>Metazoa</taxon>
        <taxon>Chordata</taxon>
        <taxon>Craniata</taxon>
        <taxon>Vertebrata</taxon>
        <taxon>Euteleostomi</taxon>
        <taxon>Archelosauria</taxon>
        <taxon>Archosauria</taxon>
        <taxon>Dinosauria</taxon>
        <taxon>Saurischia</taxon>
        <taxon>Theropoda</taxon>
        <taxon>Coelurosauria</taxon>
        <taxon>Aves</taxon>
        <taxon>Neognathae</taxon>
        <taxon>Neoaves</taxon>
        <taxon>Aequornithes</taxon>
        <taxon>Ciconiiformes</taxon>
        <taxon>Ciconiidae</taxon>
        <taxon>Mycteria</taxon>
    </lineage>
</organism>
<evidence type="ECO:0000313" key="3">
    <source>
        <dbReference type="Proteomes" id="UP001333110"/>
    </source>
</evidence>
<dbReference type="AlphaFoldDB" id="A0AAN7SII2"/>
<dbReference type="PANTHER" id="PTHR33064">
    <property type="entry name" value="POL PROTEIN"/>
    <property type="match status" value="1"/>
</dbReference>
<accession>A0AAN7SII2</accession>
<dbReference type="InterPro" id="IPR051320">
    <property type="entry name" value="Viral_Replic_Matur_Polypro"/>
</dbReference>
<dbReference type="Gene3D" id="3.10.10.10">
    <property type="entry name" value="HIV Type 1 Reverse Transcriptase, subunit A, domain 1"/>
    <property type="match status" value="1"/>
</dbReference>
<dbReference type="SUPFAM" id="SSF56672">
    <property type="entry name" value="DNA/RNA polymerases"/>
    <property type="match status" value="1"/>
</dbReference>
<dbReference type="EMBL" id="JAUNZN010000001">
    <property type="protein sequence ID" value="KAK4831466.1"/>
    <property type="molecule type" value="Genomic_DNA"/>
</dbReference>
<dbReference type="InterPro" id="IPR043502">
    <property type="entry name" value="DNA/RNA_pol_sf"/>
</dbReference>
<protein>
    <recommendedName>
        <fullName evidence="1">Reverse transcriptase domain-containing protein</fullName>
    </recommendedName>
</protein>
<evidence type="ECO:0000259" key="1">
    <source>
        <dbReference type="Pfam" id="PF00078"/>
    </source>
</evidence>
<gene>
    <name evidence="2" type="ORF">QYF61_017714</name>
</gene>
<dbReference type="InterPro" id="IPR000477">
    <property type="entry name" value="RT_dom"/>
</dbReference>
<comment type="caution">
    <text evidence="2">The sequence shown here is derived from an EMBL/GenBank/DDBJ whole genome shotgun (WGS) entry which is preliminary data.</text>
</comment>
<dbReference type="Proteomes" id="UP001333110">
    <property type="component" value="Unassembled WGS sequence"/>
</dbReference>